<gene>
    <name evidence="1" type="ORF">OKIOD_LOCUS17033</name>
</gene>
<sequence length="702" mass="78743">MKIAQYLFAVAQASDYQTGYISYLKGDPVHDAKLNYIGHQASIERRMGWQRSSAGFAFPGCTEEDIFKGSLSDSVINETVVNFAGEVLIEAGKSGTTGQYYVDEMDDSDKLESDAHYCFGKKKEGFLVSEPFIHRGQGCCITDLTDDDGNSVGGEYKIEAKVYDLDNKSPSIFGLPNRWNIMFGCQNQQLELAPHDPDSDDEVRCRWATFDEAKGMARVNGTFDSLVLDETLCTITYVPELNKSPGFQPIAIQIEDFDIFGNIKSSMPVQLRANIWTPDAEFPTYWMTCTEISKFTGHSWCTWRPSSTIDREFCAVAYDPMNRNTERVCVSLAVQSRTHNAPECNVCSGAGKTSAETYSDCKNSMVKKTCRYGDICGVEVRMNRGEVTQLDMRCKNEYQCIRNMNNNFQLPVTKSACRPEPHLQTRYFGQSTCSGCLRACENFTAYLVQYLEFNGSYVPLMTYEAQELVCEHVTFENYTHPDPVLFNRTAKNLTTTHGVNGQIPFTEDSIPEVSLTTSGGSKLGEKMTLKGVTSFGTSGPGVILVNCTIRMDNRTFQIIENKEITSIGHLLRGELRCDHGFEFRRFSTSPDTGKDPKIQLKWRGLLLELHLAAVASFILVLSIETASRQNGKDIYQCEGSTKKVVWGSKWGMWSGGGYYSLGTSAHDSRCLGDYGEFEGADYVWQNGYQLKLECLIYYPKIY</sequence>
<organism evidence="1 2">
    <name type="scientific">Oikopleura dioica</name>
    <name type="common">Tunicate</name>
    <dbReference type="NCBI Taxonomy" id="34765"/>
    <lineage>
        <taxon>Eukaryota</taxon>
        <taxon>Metazoa</taxon>
        <taxon>Chordata</taxon>
        <taxon>Tunicata</taxon>
        <taxon>Appendicularia</taxon>
        <taxon>Copelata</taxon>
        <taxon>Oikopleuridae</taxon>
        <taxon>Oikopleura</taxon>
    </lineage>
</organism>
<proteinExistence type="predicted"/>
<dbReference type="EMBL" id="OU015567">
    <property type="protein sequence ID" value="CAG5114204.1"/>
    <property type="molecule type" value="Genomic_DNA"/>
</dbReference>
<protein>
    <submittedName>
        <fullName evidence="1">Oidioi.mRNA.OKI2018_I69.chr2.g8268.t1.cds</fullName>
    </submittedName>
</protein>
<accession>A0ABN7T9P6</accession>
<name>A0ABN7T9P6_OIKDI</name>
<dbReference type="Proteomes" id="UP001158576">
    <property type="component" value="Chromosome 2"/>
</dbReference>
<reference evidence="1 2" key="1">
    <citation type="submission" date="2021-04" db="EMBL/GenBank/DDBJ databases">
        <authorList>
            <person name="Bliznina A."/>
        </authorList>
    </citation>
    <scope>NUCLEOTIDE SEQUENCE [LARGE SCALE GENOMIC DNA]</scope>
</reference>
<evidence type="ECO:0000313" key="2">
    <source>
        <dbReference type="Proteomes" id="UP001158576"/>
    </source>
</evidence>
<evidence type="ECO:0000313" key="1">
    <source>
        <dbReference type="EMBL" id="CAG5114204.1"/>
    </source>
</evidence>
<keyword evidence="2" id="KW-1185">Reference proteome</keyword>